<organism evidence="1">
    <name type="scientific">Hexamita inflata</name>
    <dbReference type="NCBI Taxonomy" id="28002"/>
    <lineage>
        <taxon>Eukaryota</taxon>
        <taxon>Metamonada</taxon>
        <taxon>Diplomonadida</taxon>
        <taxon>Hexamitidae</taxon>
        <taxon>Hexamitinae</taxon>
        <taxon>Hexamita</taxon>
    </lineage>
</organism>
<name>A0AA86UX06_9EUKA</name>
<evidence type="ECO:0000313" key="1">
    <source>
        <dbReference type="EMBL" id="CAI9971364.1"/>
    </source>
</evidence>
<proteinExistence type="predicted"/>
<dbReference type="AlphaFoldDB" id="A0AA86UX06"/>
<accession>A0AA86UX06</accession>
<evidence type="ECO:0000313" key="3">
    <source>
        <dbReference type="Proteomes" id="UP001642409"/>
    </source>
</evidence>
<reference evidence="1" key="1">
    <citation type="submission" date="2023-06" db="EMBL/GenBank/DDBJ databases">
        <authorList>
            <person name="Kurt Z."/>
        </authorList>
    </citation>
    <scope>NUCLEOTIDE SEQUENCE</scope>
</reference>
<comment type="caution">
    <text evidence="1">The sequence shown here is derived from an EMBL/GenBank/DDBJ whole genome shotgun (WGS) entry which is preliminary data.</text>
</comment>
<dbReference type="EMBL" id="CATOUU010001090">
    <property type="protein sequence ID" value="CAI9971364.1"/>
    <property type="molecule type" value="Genomic_DNA"/>
</dbReference>
<keyword evidence="3" id="KW-1185">Reference proteome</keyword>
<gene>
    <name evidence="2" type="ORF">HINF_LOCUS14552</name>
    <name evidence="1" type="ORF">HINF_LOCUS59009</name>
</gene>
<dbReference type="EMBL" id="CAXDID020000034">
    <property type="protein sequence ID" value="CAL5996100.1"/>
    <property type="molecule type" value="Genomic_DNA"/>
</dbReference>
<reference evidence="2 3" key="2">
    <citation type="submission" date="2024-07" db="EMBL/GenBank/DDBJ databases">
        <authorList>
            <person name="Akdeniz Z."/>
        </authorList>
    </citation>
    <scope>NUCLEOTIDE SEQUENCE [LARGE SCALE GENOMIC DNA]</scope>
</reference>
<protein>
    <submittedName>
        <fullName evidence="1">Uncharacterized protein</fullName>
    </submittedName>
</protein>
<dbReference type="Proteomes" id="UP001642409">
    <property type="component" value="Unassembled WGS sequence"/>
</dbReference>
<sequence length="778" mass="90646">MKSKIIRKLKIVVDTCEIKQQPVEINNDHINNIKEIIKVSKENRTQTINKKYFATRNIQITIDKQIQAIHNQQMTHSSIMIEMKNMIRVDAQLQQKTSTCRSNQEKQQQFKINQIRNSVAQKYKYQLQTKQFSVKASINKTIVPQITKICKYHIQAALDDLKLVLYREFENTKKSFCNIEKTLNTCNRIIYTDKHIQCLNTQFQQTFINFDQSENFTVNQNLNQSIANENGSNKVFKATQKQINFMLSIVVQELEILRIQPIIETKTVKNPKPEIDRCENFQSSKSVLDCKLQVNLIVAPIEYKFFSATESYIPRICEFSQQQLLITQKMHADQTTTKIFRMQEHEKSAKTLQLSAEKLSSAFQITLKQHIQQKYKQSIGQYQFDNEKFNQQVNIQLSQVQSIPIINQFAIEYVNPQIENSSEATTLRLKIENEILDTTNVLMRSDVQNANFVQLIKINELLINLVEQIEKRTQITENDEQKVEPALLTWATFPQPEQHMTVNVSSEILDAVQKQEKEQFQKQVQFVNKQLIFSKNQVLEMKNSSMQANAASVVKEVQLQNQLDKNQQELEAATEKIIKTIKAKNHSGITLSELFQQFTEEQIELPTDMELESLQMYVASKGQQNVEVLEKVYSNQDDLCGDDLDLIKQLTQFEQQIVEVIINAQSAEIFLYFIQKIEKFREDVLLNLIDLNTVMMNLESLINTCLARSTDLQNELIETFNNFQSMGTPECLKACDQIQQYIKDEEDFCQLVQETTETLKLLKVCKQYMARPKYTFDV</sequence>
<evidence type="ECO:0000313" key="2">
    <source>
        <dbReference type="EMBL" id="CAL5996100.1"/>
    </source>
</evidence>